<evidence type="ECO:0000256" key="2">
    <source>
        <dbReference type="ARBA" id="ARBA00022729"/>
    </source>
</evidence>
<accession>A0ABM1YTG8</accession>
<evidence type="ECO:0000256" key="4">
    <source>
        <dbReference type="ARBA" id="ARBA00023157"/>
    </source>
</evidence>
<dbReference type="InterPro" id="IPR036508">
    <property type="entry name" value="Chitin-bd_dom_sf"/>
</dbReference>
<protein>
    <recommendedName>
        <fullName evidence="8">Chitin-binding type-2 domain-containing protein</fullName>
    </recommendedName>
</protein>
<keyword evidence="1" id="KW-0147">Chitin-binding</keyword>
<feature type="domain" description="Chitin-binding type-2" evidence="8">
    <location>
        <begin position="94"/>
        <end position="153"/>
    </location>
</feature>
<feature type="signal peptide" evidence="7">
    <location>
        <begin position="1"/>
        <end position="20"/>
    </location>
</feature>
<evidence type="ECO:0000256" key="6">
    <source>
        <dbReference type="SAM" id="MobiDB-lite"/>
    </source>
</evidence>
<dbReference type="Pfam" id="PF01607">
    <property type="entry name" value="CBM_14"/>
    <property type="match status" value="3"/>
</dbReference>
<evidence type="ECO:0000313" key="9">
    <source>
        <dbReference type="EnsemblMetazoa" id="AALFPA23_012012.P17134"/>
    </source>
</evidence>
<dbReference type="InterPro" id="IPR002557">
    <property type="entry name" value="Chitin-bd_dom"/>
</dbReference>
<dbReference type="EnsemblMetazoa" id="AALFPA23_012012.R17134">
    <property type="protein sequence ID" value="AALFPA23_012012.P17134"/>
    <property type="gene ID" value="AALFPA23_012012"/>
</dbReference>
<reference evidence="9" key="2">
    <citation type="submission" date="2025-05" db="UniProtKB">
        <authorList>
            <consortium name="EnsemblMetazoa"/>
        </authorList>
    </citation>
    <scope>IDENTIFICATION</scope>
    <source>
        <strain evidence="9">Foshan</strain>
    </source>
</reference>
<feature type="domain" description="Chitin-binding type-2" evidence="8">
    <location>
        <begin position="182"/>
        <end position="241"/>
    </location>
</feature>
<keyword evidence="2 7" id="KW-0732">Signal</keyword>
<dbReference type="PANTHER" id="PTHR23301">
    <property type="entry name" value="CHITIN BINDING PERITROPHIN-A"/>
    <property type="match status" value="1"/>
</dbReference>
<feature type="compositionally biased region" description="Low complexity" evidence="6">
    <location>
        <begin position="247"/>
        <end position="266"/>
    </location>
</feature>
<feature type="chain" id="PRO_5046808232" description="Chitin-binding type-2 domain-containing protein" evidence="7">
    <location>
        <begin position="21"/>
        <end position="371"/>
    </location>
</feature>
<feature type="region of interest" description="Disordered" evidence="6">
    <location>
        <begin position="345"/>
        <end position="371"/>
    </location>
</feature>
<evidence type="ECO:0000256" key="1">
    <source>
        <dbReference type="ARBA" id="ARBA00022669"/>
    </source>
</evidence>
<organism evidence="9 10">
    <name type="scientific">Aedes albopictus</name>
    <name type="common">Asian tiger mosquito</name>
    <name type="synonym">Stegomyia albopicta</name>
    <dbReference type="NCBI Taxonomy" id="7160"/>
    <lineage>
        <taxon>Eukaryota</taxon>
        <taxon>Metazoa</taxon>
        <taxon>Ecdysozoa</taxon>
        <taxon>Arthropoda</taxon>
        <taxon>Hexapoda</taxon>
        <taxon>Insecta</taxon>
        <taxon>Pterygota</taxon>
        <taxon>Neoptera</taxon>
        <taxon>Endopterygota</taxon>
        <taxon>Diptera</taxon>
        <taxon>Nematocera</taxon>
        <taxon>Culicoidea</taxon>
        <taxon>Culicidae</taxon>
        <taxon>Culicinae</taxon>
        <taxon>Aedini</taxon>
        <taxon>Aedes</taxon>
        <taxon>Stegomyia</taxon>
    </lineage>
</organism>
<feature type="region of interest" description="Disordered" evidence="6">
    <location>
        <begin position="247"/>
        <end position="274"/>
    </location>
</feature>
<name>A0ABM1YTG8_AEDAL</name>
<keyword evidence="3" id="KW-0677">Repeat</keyword>
<dbReference type="SUPFAM" id="SSF57625">
    <property type="entry name" value="Invertebrate chitin-binding proteins"/>
    <property type="match status" value="4"/>
</dbReference>
<proteinExistence type="predicted"/>
<keyword evidence="10" id="KW-1185">Reference proteome</keyword>
<keyword evidence="4" id="KW-1015">Disulfide bond</keyword>
<feature type="region of interest" description="Disordered" evidence="6">
    <location>
        <begin position="156"/>
        <end position="185"/>
    </location>
</feature>
<sequence>MEVKLFMLLVLIYTSRSTDAICQDASTSGGTTHFPHPTNCAKFVVCNWGQPTVHDCPAGTLWNDFVKTCDHARNVKCRRPLVHNTAVVVGNHRNPNCPRVIDLHRPVYVPHHDCTKFYLCTAAGPREMVCDSGYNWNKNTKRCEWPGSTGVIPTSFIRTPPPPPAPVLTTTKPSTTTPEMPRSGCPTTIAPNKPVYLPHPDCSMFYMCTSKGPKELHCISGYHWSVSTNSCEFPWDAGCIDINASPSSSTTTAAAPTHQTPTQAPPNESCPGQLAPNSPVFLPHPDQTKIYICISGVGRMELSCPKGLRWNEKGICIPMEGTSTTTSPPLRSTTPMVVNRRTTTASGRTVNATKESTEPDEAFGTDVPIFG</sequence>
<dbReference type="PANTHER" id="PTHR23301:SF0">
    <property type="entry name" value="CHITIN-BINDING TYPE-2 DOMAIN-CONTAINING PROTEIN-RELATED"/>
    <property type="match status" value="1"/>
</dbReference>
<feature type="compositionally biased region" description="Polar residues" evidence="6">
    <location>
        <begin position="345"/>
        <end position="354"/>
    </location>
</feature>
<evidence type="ECO:0000256" key="5">
    <source>
        <dbReference type="ARBA" id="ARBA00023180"/>
    </source>
</evidence>
<feature type="compositionally biased region" description="Low complexity" evidence="6">
    <location>
        <begin position="167"/>
        <end position="181"/>
    </location>
</feature>
<dbReference type="Gene3D" id="2.170.140.10">
    <property type="entry name" value="Chitin binding domain"/>
    <property type="match status" value="3"/>
</dbReference>
<reference evidence="10" key="1">
    <citation type="journal article" date="2015" name="Proc. Natl. Acad. Sci. U.S.A.">
        <title>Genome sequence of the Asian Tiger mosquito, Aedes albopictus, reveals insights into its biology, genetics, and evolution.</title>
        <authorList>
            <person name="Chen X.G."/>
            <person name="Jiang X."/>
            <person name="Gu J."/>
            <person name="Xu M."/>
            <person name="Wu Y."/>
            <person name="Deng Y."/>
            <person name="Zhang C."/>
            <person name="Bonizzoni M."/>
            <person name="Dermauw W."/>
            <person name="Vontas J."/>
            <person name="Armbruster P."/>
            <person name="Huang X."/>
            <person name="Yang Y."/>
            <person name="Zhang H."/>
            <person name="He W."/>
            <person name="Peng H."/>
            <person name="Liu Y."/>
            <person name="Wu K."/>
            <person name="Chen J."/>
            <person name="Lirakis M."/>
            <person name="Topalis P."/>
            <person name="Van Leeuwen T."/>
            <person name="Hall A.B."/>
            <person name="Jiang X."/>
            <person name="Thorpe C."/>
            <person name="Mueller R.L."/>
            <person name="Sun C."/>
            <person name="Waterhouse R.M."/>
            <person name="Yan G."/>
            <person name="Tu Z.J."/>
            <person name="Fang X."/>
            <person name="James A.A."/>
        </authorList>
    </citation>
    <scope>NUCLEOTIDE SEQUENCE [LARGE SCALE GENOMIC DNA]</scope>
    <source>
        <strain evidence="10">Foshan</strain>
    </source>
</reference>
<dbReference type="PROSITE" id="PS50940">
    <property type="entry name" value="CHIT_BIND_II"/>
    <property type="match status" value="3"/>
</dbReference>
<dbReference type="Proteomes" id="UP000069940">
    <property type="component" value="Unassembled WGS sequence"/>
</dbReference>
<dbReference type="SMART" id="SM00494">
    <property type="entry name" value="ChtBD2"/>
    <property type="match status" value="4"/>
</dbReference>
<keyword evidence="5" id="KW-0325">Glycoprotein</keyword>
<evidence type="ECO:0000259" key="8">
    <source>
        <dbReference type="PROSITE" id="PS50940"/>
    </source>
</evidence>
<evidence type="ECO:0000313" key="10">
    <source>
        <dbReference type="Proteomes" id="UP000069940"/>
    </source>
</evidence>
<feature type="domain" description="Chitin-binding type-2" evidence="8">
    <location>
        <begin position="19"/>
        <end position="79"/>
    </location>
</feature>
<dbReference type="InterPro" id="IPR051940">
    <property type="entry name" value="Chitin_bind-dev_reg"/>
</dbReference>
<evidence type="ECO:0000256" key="7">
    <source>
        <dbReference type="SAM" id="SignalP"/>
    </source>
</evidence>
<dbReference type="RefSeq" id="XP_019545245.3">
    <property type="nucleotide sequence ID" value="XM_019689700.3"/>
</dbReference>
<evidence type="ECO:0000256" key="3">
    <source>
        <dbReference type="ARBA" id="ARBA00022737"/>
    </source>
</evidence>
<dbReference type="GeneID" id="109415764"/>